<feature type="transmembrane region" description="Helical" evidence="7">
    <location>
        <begin position="230"/>
        <end position="251"/>
    </location>
</feature>
<proteinExistence type="inferred from homology"/>
<evidence type="ECO:0000256" key="6">
    <source>
        <dbReference type="ARBA" id="ARBA00023136"/>
    </source>
</evidence>
<evidence type="ECO:0000256" key="3">
    <source>
        <dbReference type="ARBA" id="ARBA00022475"/>
    </source>
</evidence>
<comment type="similarity">
    <text evidence="2">Belongs to the NrfD family.</text>
</comment>
<evidence type="ECO:0000256" key="7">
    <source>
        <dbReference type="SAM" id="Phobius"/>
    </source>
</evidence>
<feature type="transmembrane region" description="Helical" evidence="7">
    <location>
        <begin position="49"/>
        <end position="67"/>
    </location>
</feature>
<evidence type="ECO:0000256" key="4">
    <source>
        <dbReference type="ARBA" id="ARBA00022692"/>
    </source>
</evidence>
<dbReference type="GO" id="GO:0005886">
    <property type="term" value="C:plasma membrane"/>
    <property type="evidence" value="ECO:0007669"/>
    <property type="project" value="UniProtKB-SubCell"/>
</dbReference>
<dbReference type="Gene3D" id="1.20.1630.10">
    <property type="entry name" value="Formate dehydrogenase/DMSO reductase domain"/>
    <property type="match status" value="1"/>
</dbReference>
<evidence type="ECO:0008006" key="9">
    <source>
        <dbReference type="Google" id="ProtNLM"/>
    </source>
</evidence>
<sequence>MDPRIVADPHWYWYIVFYFFIGGIAAGIAFIGALAALAGGERMHPVVRLSQLLPLPLVLICTVILIVDLSRPERFFHMIIQRATWLPMFKYWSPMSYGSWILTAFGALTTINFFAALWEDRRGPMVRVSRAIGPRLTGLLDRVPGMLTGGLVGTLFQVLMLVFSYGLASYTGALLNATNQLFWSDSPLIGALFFVSAVGTGISALLLILLRRRRAVDHEVIEGLETADNWAMLLELLLIVAFFVSLGPLAGPLLLSRYGLAIVAGTAVFGLLYPIILHRFPRMLGASSPIIAAVLALGGGFVLRWAVVWAAQGVLVAGR</sequence>
<dbReference type="InterPro" id="IPR005614">
    <property type="entry name" value="NrfD-like"/>
</dbReference>
<feature type="transmembrane region" description="Helical" evidence="7">
    <location>
        <begin position="188"/>
        <end position="210"/>
    </location>
</feature>
<dbReference type="PANTHER" id="PTHR34856:SF2">
    <property type="entry name" value="PROTEIN NRFD"/>
    <property type="match status" value="1"/>
</dbReference>
<name>A0A6J4JVR9_9CHLR</name>
<accession>A0A6J4JVR9</accession>
<comment type="subcellular location">
    <subcellularLocation>
        <location evidence="1">Cell membrane</location>
        <topology evidence="1">Multi-pass membrane protein</topology>
    </subcellularLocation>
</comment>
<evidence type="ECO:0000256" key="2">
    <source>
        <dbReference type="ARBA" id="ARBA00008929"/>
    </source>
</evidence>
<reference evidence="8" key="1">
    <citation type="submission" date="2020-02" db="EMBL/GenBank/DDBJ databases">
        <authorList>
            <person name="Meier V. D."/>
        </authorList>
    </citation>
    <scope>NUCLEOTIDE SEQUENCE</scope>
    <source>
        <strain evidence="8">AVDCRST_MAG26</strain>
    </source>
</reference>
<dbReference type="EMBL" id="CADCTK010000915">
    <property type="protein sequence ID" value="CAA9288776.1"/>
    <property type="molecule type" value="Genomic_DNA"/>
</dbReference>
<keyword evidence="6 7" id="KW-0472">Membrane</keyword>
<feature type="transmembrane region" description="Helical" evidence="7">
    <location>
        <begin position="257"/>
        <end position="277"/>
    </location>
</feature>
<evidence type="ECO:0000313" key="8">
    <source>
        <dbReference type="EMBL" id="CAA9288776.1"/>
    </source>
</evidence>
<feature type="transmembrane region" description="Helical" evidence="7">
    <location>
        <begin position="12"/>
        <end position="37"/>
    </location>
</feature>
<feature type="transmembrane region" description="Helical" evidence="7">
    <location>
        <begin position="97"/>
        <end position="118"/>
    </location>
</feature>
<keyword evidence="5 7" id="KW-1133">Transmembrane helix</keyword>
<protein>
    <recommendedName>
        <fullName evidence="9">Polysulfide reductase</fullName>
    </recommendedName>
</protein>
<keyword evidence="3" id="KW-1003">Cell membrane</keyword>
<organism evidence="8">
    <name type="scientific">uncultured Chloroflexia bacterium</name>
    <dbReference type="NCBI Taxonomy" id="1672391"/>
    <lineage>
        <taxon>Bacteria</taxon>
        <taxon>Bacillati</taxon>
        <taxon>Chloroflexota</taxon>
        <taxon>Chloroflexia</taxon>
        <taxon>environmental samples</taxon>
    </lineage>
</organism>
<dbReference type="InterPro" id="IPR052049">
    <property type="entry name" value="Electron_transfer_protein"/>
</dbReference>
<evidence type="ECO:0000256" key="5">
    <source>
        <dbReference type="ARBA" id="ARBA00022989"/>
    </source>
</evidence>
<feature type="transmembrane region" description="Helical" evidence="7">
    <location>
        <begin position="289"/>
        <end position="311"/>
    </location>
</feature>
<dbReference type="AlphaFoldDB" id="A0A6J4JVR9"/>
<feature type="transmembrane region" description="Helical" evidence="7">
    <location>
        <begin position="139"/>
        <end position="168"/>
    </location>
</feature>
<gene>
    <name evidence="8" type="ORF">AVDCRST_MAG26-3934</name>
</gene>
<dbReference type="Pfam" id="PF03916">
    <property type="entry name" value="NrfD"/>
    <property type="match status" value="1"/>
</dbReference>
<dbReference type="PANTHER" id="PTHR34856">
    <property type="entry name" value="PROTEIN NRFD"/>
    <property type="match status" value="1"/>
</dbReference>
<keyword evidence="4 7" id="KW-0812">Transmembrane</keyword>
<evidence type="ECO:0000256" key="1">
    <source>
        <dbReference type="ARBA" id="ARBA00004651"/>
    </source>
</evidence>